<evidence type="ECO:0000256" key="1">
    <source>
        <dbReference type="SAM" id="Phobius"/>
    </source>
</evidence>
<dbReference type="Proteomes" id="UP000075737">
    <property type="component" value="Unassembled WGS sequence"/>
</dbReference>
<accession>A0A162MBE0</accession>
<evidence type="ECO:0000313" key="3">
    <source>
        <dbReference type="Proteomes" id="UP000075737"/>
    </source>
</evidence>
<comment type="caution">
    <text evidence="2">The sequence shown here is derived from an EMBL/GenBank/DDBJ whole genome shotgun (WGS) entry which is preliminary data.</text>
</comment>
<dbReference type="RefSeq" id="WP_068748858.1">
    <property type="nucleotide sequence ID" value="NZ_LOHZ01000037.1"/>
</dbReference>
<proteinExistence type="predicted"/>
<reference evidence="2 3" key="1">
    <citation type="submission" date="2015-12" db="EMBL/GenBank/DDBJ databases">
        <title>Draft genome of Thermovenabulum gondwanense isolated from a red thermophilic microbial mat colonisisng an outflow channel of a bore well.</title>
        <authorList>
            <person name="Patel B.K."/>
        </authorList>
    </citation>
    <scope>NUCLEOTIDE SEQUENCE [LARGE SCALE GENOMIC DNA]</scope>
    <source>
        <strain evidence="2 3">R270</strain>
    </source>
</reference>
<organism evidence="2 3">
    <name type="scientific">Thermovenabulum gondwanense</name>
    <dbReference type="NCBI Taxonomy" id="520767"/>
    <lineage>
        <taxon>Bacteria</taxon>
        <taxon>Bacillati</taxon>
        <taxon>Bacillota</taxon>
        <taxon>Clostridia</taxon>
        <taxon>Thermosediminibacterales</taxon>
        <taxon>Thermosediminibacteraceae</taxon>
        <taxon>Thermovenabulum</taxon>
    </lineage>
</organism>
<keyword evidence="3" id="KW-1185">Reference proteome</keyword>
<sequence length="126" mass="14611">MYDDVKLIVVIFLISLILFLHFAEKGVMEIMGVHFDPMIFDFKVEDSGIYIIEVLGENFVLTKNIKIFDITVENKNIVIKRGDKEYSFSPLIKVYEIESATEIFSRLIKKMSECIIKLTAAINHFK</sequence>
<keyword evidence="1" id="KW-0812">Transmembrane</keyword>
<keyword evidence="1" id="KW-1133">Transmembrane helix</keyword>
<protein>
    <submittedName>
        <fullName evidence="2">Uncharacterized protein</fullName>
    </submittedName>
</protein>
<evidence type="ECO:0000313" key="2">
    <source>
        <dbReference type="EMBL" id="KYO65153.1"/>
    </source>
</evidence>
<keyword evidence="1" id="KW-0472">Membrane</keyword>
<dbReference type="STRING" id="520767.ATZ99_17420"/>
<name>A0A162MBE0_9FIRM</name>
<feature type="transmembrane region" description="Helical" evidence="1">
    <location>
        <begin position="6"/>
        <end position="23"/>
    </location>
</feature>
<dbReference type="EMBL" id="LOHZ01000037">
    <property type="protein sequence ID" value="KYO65153.1"/>
    <property type="molecule type" value="Genomic_DNA"/>
</dbReference>
<dbReference type="AlphaFoldDB" id="A0A162MBE0"/>
<gene>
    <name evidence="2" type="ORF">ATZ99_17420</name>
</gene>